<dbReference type="PANTHER" id="PTHR38758:SF1">
    <property type="entry name" value="PROTEIN, PUTATIVE-RELATED"/>
    <property type="match status" value="1"/>
</dbReference>
<dbReference type="STRING" id="282301.A0A267G6D2"/>
<dbReference type="Proteomes" id="UP000215902">
    <property type="component" value="Unassembled WGS sequence"/>
</dbReference>
<name>A0A267G6D2_9PLAT</name>
<feature type="region of interest" description="Disordered" evidence="1">
    <location>
        <begin position="178"/>
        <end position="416"/>
    </location>
</feature>
<protein>
    <submittedName>
        <fullName evidence="2">Uncharacterized protein</fullName>
    </submittedName>
</protein>
<evidence type="ECO:0000313" key="2">
    <source>
        <dbReference type="EMBL" id="PAA80812.1"/>
    </source>
</evidence>
<feature type="compositionally biased region" description="Basic and acidic residues" evidence="1">
    <location>
        <begin position="182"/>
        <end position="381"/>
    </location>
</feature>
<organism evidence="2 3">
    <name type="scientific">Macrostomum lignano</name>
    <dbReference type="NCBI Taxonomy" id="282301"/>
    <lineage>
        <taxon>Eukaryota</taxon>
        <taxon>Metazoa</taxon>
        <taxon>Spiralia</taxon>
        <taxon>Lophotrochozoa</taxon>
        <taxon>Platyhelminthes</taxon>
        <taxon>Rhabditophora</taxon>
        <taxon>Macrostomorpha</taxon>
        <taxon>Macrostomida</taxon>
        <taxon>Macrostomidae</taxon>
        <taxon>Macrostomum</taxon>
    </lineage>
</organism>
<evidence type="ECO:0000313" key="3">
    <source>
        <dbReference type="Proteomes" id="UP000215902"/>
    </source>
</evidence>
<dbReference type="EMBL" id="NIVC01000566">
    <property type="protein sequence ID" value="PAA80812.1"/>
    <property type="molecule type" value="Genomic_DNA"/>
</dbReference>
<sequence length="427" mass="49047">VVFEAQGSLPDDYPDTDVVVGIKVKALDVRDAANLLDLKLKSAIRTARGSNVKYISEGGISLAYVNGIAIFRKRKRAELRLDSSKRSSAAEAGRAWLEGHNWQRSKQFNYRSNVTAAKHLSFALEHVESAASLASAKWRLSIEILLPSLRHLKSELERMCRSENDLDIVDDEVFSDASIEEESSRMEAEETVRRQAEETARRQAEETARKEAEETARRQAEETARRQAEETARRQAEETARRQAEETARRKAKETARKEAEETARRQAEETARRQAEETARRQAEETARRQAEETARKEAEETARRQAEETARRQAEETARRQAEETARRQAEETARRQAEETARRKAEETARRQAEETAQRQAEETARRQAEETARREAETDIEIAPMKRRRGENSNKFREKSAIVLRSSNNTKLRRTECKLIEKK</sequence>
<gene>
    <name evidence="2" type="ORF">BOX15_Mlig016244g1</name>
</gene>
<accession>A0A267G6D2</accession>
<feature type="non-terminal residue" evidence="2">
    <location>
        <position position="1"/>
    </location>
</feature>
<dbReference type="PANTHER" id="PTHR38758">
    <property type="entry name" value="PUTATIVE-RELATED"/>
    <property type="match status" value="1"/>
</dbReference>
<reference evidence="2 3" key="1">
    <citation type="submission" date="2017-06" db="EMBL/GenBank/DDBJ databases">
        <title>A platform for efficient transgenesis in Macrostomum lignano, a flatworm model organism for stem cell research.</title>
        <authorList>
            <person name="Berezikov E."/>
        </authorList>
    </citation>
    <scope>NUCLEOTIDE SEQUENCE [LARGE SCALE GENOMIC DNA]</scope>
    <source>
        <strain evidence="2">DV1</strain>
        <tissue evidence="2">Whole organism</tissue>
    </source>
</reference>
<proteinExistence type="predicted"/>
<keyword evidence="3" id="KW-1185">Reference proteome</keyword>
<dbReference type="AlphaFoldDB" id="A0A267G6D2"/>
<feature type="compositionally biased region" description="Basic and acidic residues" evidence="1">
    <location>
        <begin position="394"/>
        <end position="404"/>
    </location>
</feature>
<evidence type="ECO:0000256" key="1">
    <source>
        <dbReference type="SAM" id="MobiDB-lite"/>
    </source>
</evidence>
<comment type="caution">
    <text evidence="2">The sequence shown here is derived from an EMBL/GenBank/DDBJ whole genome shotgun (WGS) entry which is preliminary data.</text>
</comment>